<dbReference type="InterPro" id="IPR003159">
    <property type="entry name" value="Lyase_8_central_dom"/>
</dbReference>
<dbReference type="AlphaFoldDB" id="A0A5B8VJF7"/>
<organism evidence="7 8">
    <name type="scientific">Arachidicoccus ginsenosidivorans</name>
    <dbReference type="NCBI Taxonomy" id="496057"/>
    <lineage>
        <taxon>Bacteria</taxon>
        <taxon>Pseudomonadati</taxon>
        <taxon>Bacteroidota</taxon>
        <taxon>Chitinophagia</taxon>
        <taxon>Chitinophagales</taxon>
        <taxon>Chitinophagaceae</taxon>
        <taxon>Arachidicoccus</taxon>
    </lineage>
</organism>
<name>A0A5B8VJF7_9BACT</name>
<proteinExistence type="predicted"/>
<dbReference type="Pfam" id="PF02278">
    <property type="entry name" value="Lyase_8"/>
    <property type="match status" value="1"/>
</dbReference>
<gene>
    <name evidence="7" type="ORF">FSB73_00620</name>
</gene>
<dbReference type="Proteomes" id="UP000321291">
    <property type="component" value="Chromosome"/>
</dbReference>
<evidence type="ECO:0000256" key="3">
    <source>
        <dbReference type="ARBA" id="ARBA00022837"/>
    </source>
</evidence>
<dbReference type="SUPFAM" id="SSF74650">
    <property type="entry name" value="Galactose mutarotase-like"/>
    <property type="match status" value="1"/>
</dbReference>
<dbReference type="Gene3D" id="2.60.220.10">
    <property type="entry name" value="Polysaccharide lyase family 8-like, C-terminal"/>
    <property type="match status" value="1"/>
</dbReference>
<accession>A0A5B8VJF7</accession>
<dbReference type="SUPFAM" id="SSF49863">
    <property type="entry name" value="Hyaluronate lyase-like, C-terminal domain"/>
    <property type="match status" value="1"/>
</dbReference>
<keyword evidence="4" id="KW-0456">Lyase</keyword>
<dbReference type="GO" id="GO:0005975">
    <property type="term" value="P:carbohydrate metabolic process"/>
    <property type="evidence" value="ECO:0007669"/>
    <property type="project" value="InterPro"/>
</dbReference>
<evidence type="ECO:0000256" key="2">
    <source>
        <dbReference type="ARBA" id="ARBA00011245"/>
    </source>
</evidence>
<sequence>MAGNIIYCLGAGIQTTPDLDKEVLTTLNQCYFDSSTAVVLAKDGRTYKLEQPIDTVFTAQSMPDYIMHGAVAYFPLLNKPLLNKISGANNGEGQNLAADAGNTTMELKVDQRTSDWRGVNSSKYPAVSGKLFELSLNHGRHPQNATYCYAILPGITKGFNVGKFMAYHAPTVVANTDSIQAVYFRGLNREDNMHQIIFYKPGVSYHYNDLQIKADKPCLVMLRKVRPQKFKYKMEDKQRNVAYKLSVSDPSGLQKSVNIQISMDNESGLRLHHTYHMYLPDKPFSGKTVAKIIEF</sequence>
<dbReference type="InterPro" id="IPR014718">
    <property type="entry name" value="GH-type_carb-bd"/>
</dbReference>
<dbReference type="InterPro" id="IPR011071">
    <property type="entry name" value="Lyase_8-like_C"/>
</dbReference>
<protein>
    <submittedName>
        <fullName evidence="7">Uncharacterized protein</fullName>
    </submittedName>
</protein>
<dbReference type="InterPro" id="IPR011013">
    <property type="entry name" value="Gal_mutarotase_sf_dom"/>
</dbReference>
<dbReference type="GO" id="GO:0005576">
    <property type="term" value="C:extracellular region"/>
    <property type="evidence" value="ECO:0007669"/>
    <property type="project" value="InterPro"/>
</dbReference>
<feature type="domain" description="Polysaccharide lyase family 8 central" evidence="5">
    <location>
        <begin position="4"/>
        <end position="155"/>
    </location>
</feature>
<evidence type="ECO:0000256" key="1">
    <source>
        <dbReference type="ARBA" id="ARBA00001913"/>
    </source>
</evidence>
<dbReference type="OrthoDB" id="6394136at2"/>
<dbReference type="GO" id="GO:0030246">
    <property type="term" value="F:carbohydrate binding"/>
    <property type="evidence" value="ECO:0007669"/>
    <property type="project" value="InterPro"/>
</dbReference>
<evidence type="ECO:0000313" key="7">
    <source>
        <dbReference type="EMBL" id="QEC70438.1"/>
    </source>
</evidence>
<comment type="cofactor">
    <cofactor evidence="1">
        <name>Ca(2+)</name>
        <dbReference type="ChEBI" id="CHEBI:29108"/>
    </cofactor>
</comment>
<dbReference type="Pfam" id="PF02884">
    <property type="entry name" value="Lyase_8_C"/>
    <property type="match status" value="1"/>
</dbReference>
<evidence type="ECO:0000313" key="8">
    <source>
        <dbReference type="Proteomes" id="UP000321291"/>
    </source>
</evidence>
<dbReference type="Gene3D" id="2.70.98.10">
    <property type="match status" value="1"/>
</dbReference>
<keyword evidence="8" id="KW-1185">Reference proteome</keyword>
<dbReference type="GO" id="GO:0016829">
    <property type="term" value="F:lyase activity"/>
    <property type="evidence" value="ECO:0007669"/>
    <property type="project" value="UniProtKB-KW"/>
</dbReference>
<comment type="subunit">
    <text evidence="2">Monomer.</text>
</comment>
<evidence type="ECO:0000256" key="4">
    <source>
        <dbReference type="ARBA" id="ARBA00023239"/>
    </source>
</evidence>
<reference evidence="7 8" key="1">
    <citation type="journal article" date="2017" name="Int. J. Syst. Evol. Microbiol.">
        <title>Arachidicoccus ginsenosidivorans sp. nov., with ginsenoside-converting activity isolated from ginseng cultivating soil.</title>
        <authorList>
            <person name="Siddiqi M.Z."/>
            <person name="Aslam Z."/>
            <person name="Im W.T."/>
        </authorList>
    </citation>
    <scope>NUCLEOTIDE SEQUENCE [LARGE SCALE GENOMIC DNA]</scope>
    <source>
        <strain evidence="7 8">Gsoil 809</strain>
    </source>
</reference>
<evidence type="ECO:0000259" key="5">
    <source>
        <dbReference type="Pfam" id="PF02278"/>
    </source>
</evidence>
<feature type="domain" description="Polysaccharide lyase family 8 C-terminal" evidence="6">
    <location>
        <begin position="171"/>
        <end position="257"/>
    </location>
</feature>
<evidence type="ECO:0000259" key="6">
    <source>
        <dbReference type="Pfam" id="PF02884"/>
    </source>
</evidence>
<dbReference type="EMBL" id="CP042434">
    <property type="protein sequence ID" value="QEC70438.1"/>
    <property type="molecule type" value="Genomic_DNA"/>
</dbReference>
<keyword evidence="3" id="KW-0106">Calcium</keyword>
<dbReference type="InterPro" id="IPR004103">
    <property type="entry name" value="Lyase_8_C"/>
</dbReference>
<dbReference type="KEGG" id="agi:FSB73_00620"/>